<dbReference type="AlphaFoldDB" id="A0A7K1FHE6"/>
<proteinExistence type="predicted"/>
<comment type="caution">
    <text evidence="2">The sequence shown here is derived from an EMBL/GenBank/DDBJ whole genome shotgun (WGS) entry which is preliminary data.</text>
</comment>
<dbReference type="GO" id="GO:0005886">
    <property type="term" value="C:plasma membrane"/>
    <property type="evidence" value="ECO:0007669"/>
    <property type="project" value="TreeGrafter"/>
</dbReference>
<feature type="domain" description="DUF218" evidence="1">
    <location>
        <begin position="44"/>
        <end position="190"/>
    </location>
</feature>
<evidence type="ECO:0000313" key="2">
    <source>
        <dbReference type="EMBL" id="MTD13542.1"/>
    </source>
</evidence>
<name>A0A7K1FHE6_9ACTN</name>
<organism evidence="2 3">
    <name type="scientific">Nakamurella alba</name>
    <dbReference type="NCBI Taxonomy" id="2665158"/>
    <lineage>
        <taxon>Bacteria</taxon>
        <taxon>Bacillati</taxon>
        <taxon>Actinomycetota</taxon>
        <taxon>Actinomycetes</taxon>
        <taxon>Nakamurellales</taxon>
        <taxon>Nakamurellaceae</taxon>
        <taxon>Nakamurella</taxon>
    </lineage>
</organism>
<dbReference type="InterPro" id="IPR051599">
    <property type="entry name" value="Cell_Envelope_Assoc"/>
</dbReference>
<dbReference type="Proteomes" id="UP000460221">
    <property type="component" value="Unassembled WGS sequence"/>
</dbReference>
<dbReference type="InterPro" id="IPR003848">
    <property type="entry name" value="DUF218"/>
</dbReference>
<dbReference type="PANTHER" id="PTHR30336:SF20">
    <property type="entry name" value="DUF218 DOMAIN-CONTAINING PROTEIN"/>
    <property type="match status" value="1"/>
</dbReference>
<evidence type="ECO:0000313" key="3">
    <source>
        <dbReference type="Proteomes" id="UP000460221"/>
    </source>
</evidence>
<accession>A0A7K1FHE6</accession>
<sequence length="208" mass="21402">MRVLGRYLAGALLVTALVLGGVAVGVVRGASSTVEPSAAGPVADVILVLGAAQYDGRPSAVFSERLDHAAELYRDGLAPEIMTLGGSRTGDRYTEAEAGRMYLADAGIDAAAITAVGVGNDTLVSLRAAAQRLRTEDITSVLLVTDGYHAHRAALMASDLGLQVQVSPVTEGPSVRDGITDFYVARETLGTVFYLLTGGSSGLGPEVL</sequence>
<keyword evidence="3" id="KW-1185">Reference proteome</keyword>
<reference evidence="2 3" key="1">
    <citation type="submission" date="2019-11" db="EMBL/GenBank/DDBJ databases">
        <authorList>
            <person name="Jiang L.-Q."/>
        </authorList>
    </citation>
    <scope>NUCLEOTIDE SEQUENCE [LARGE SCALE GENOMIC DNA]</scope>
    <source>
        <strain evidence="2 3">YIM 132087</strain>
    </source>
</reference>
<evidence type="ECO:0000259" key="1">
    <source>
        <dbReference type="Pfam" id="PF02698"/>
    </source>
</evidence>
<protein>
    <submittedName>
        <fullName evidence="2">YdcF family protein</fullName>
    </submittedName>
</protein>
<dbReference type="EMBL" id="WLYK01000001">
    <property type="protein sequence ID" value="MTD13542.1"/>
    <property type="molecule type" value="Genomic_DNA"/>
</dbReference>
<dbReference type="Pfam" id="PF02698">
    <property type="entry name" value="DUF218"/>
    <property type="match status" value="1"/>
</dbReference>
<gene>
    <name evidence="2" type="ORF">GIS00_06235</name>
</gene>
<dbReference type="CDD" id="cd06259">
    <property type="entry name" value="YdcF-like"/>
    <property type="match status" value="1"/>
</dbReference>
<dbReference type="PANTHER" id="PTHR30336">
    <property type="entry name" value="INNER MEMBRANE PROTEIN, PROBABLE PERMEASE"/>
    <property type="match status" value="1"/>
</dbReference>